<proteinExistence type="predicted"/>
<accession>A0AAD5L6F4</accession>
<dbReference type="Proteomes" id="UP001209570">
    <property type="component" value="Unassembled WGS sequence"/>
</dbReference>
<gene>
    <name evidence="3" type="ORF">P43SY_011527</name>
</gene>
<organism evidence="3 4">
    <name type="scientific">Pythium insidiosum</name>
    <name type="common">Pythiosis disease agent</name>
    <dbReference type="NCBI Taxonomy" id="114742"/>
    <lineage>
        <taxon>Eukaryota</taxon>
        <taxon>Sar</taxon>
        <taxon>Stramenopiles</taxon>
        <taxon>Oomycota</taxon>
        <taxon>Peronosporomycetes</taxon>
        <taxon>Pythiales</taxon>
        <taxon>Pythiaceae</taxon>
        <taxon>Pythium</taxon>
    </lineage>
</organism>
<dbReference type="PANTHER" id="PTHR47823">
    <property type="entry name" value="ION_TRANS DOMAIN-CONTAINING PROTEIN"/>
    <property type="match status" value="1"/>
</dbReference>
<dbReference type="Pfam" id="PF07885">
    <property type="entry name" value="Ion_trans_2"/>
    <property type="match status" value="1"/>
</dbReference>
<feature type="domain" description="Potassium channel" evidence="2">
    <location>
        <begin position="1"/>
        <end position="45"/>
    </location>
</feature>
<evidence type="ECO:0000313" key="3">
    <source>
        <dbReference type="EMBL" id="KAJ0388579.1"/>
    </source>
</evidence>
<keyword evidence="4" id="KW-1185">Reference proteome</keyword>
<keyword evidence="1" id="KW-0472">Membrane</keyword>
<dbReference type="InterPro" id="IPR013099">
    <property type="entry name" value="K_chnl_dom"/>
</dbReference>
<evidence type="ECO:0000313" key="4">
    <source>
        <dbReference type="Proteomes" id="UP001209570"/>
    </source>
</evidence>
<sequence length="88" mass="9869">MTTMTTVGYGDTPPGNTLEVAYVAVGVLIGASTFTYVIGTLSSIVDEMHATSDQRRERMDRLKAYLKERNLSKPLAARLRRYYESFCI</sequence>
<keyword evidence="1" id="KW-0812">Transmembrane</keyword>
<dbReference type="EMBL" id="JAKCXM010008489">
    <property type="protein sequence ID" value="KAJ0388579.1"/>
    <property type="molecule type" value="Genomic_DNA"/>
</dbReference>
<dbReference type="PANTHER" id="PTHR47823:SF11">
    <property type="entry name" value="K+-CHANNEL ERG AND RELATED PROTEINS"/>
    <property type="match status" value="1"/>
</dbReference>
<keyword evidence="1" id="KW-1133">Transmembrane helix</keyword>
<name>A0AAD5L6F4_PYTIN</name>
<dbReference type="Gene3D" id="1.10.287.70">
    <property type="match status" value="1"/>
</dbReference>
<evidence type="ECO:0000259" key="2">
    <source>
        <dbReference type="Pfam" id="PF07885"/>
    </source>
</evidence>
<dbReference type="SUPFAM" id="SSF81324">
    <property type="entry name" value="Voltage-gated potassium channels"/>
    <property type="match status" value="1"/>
</dbReference>
<evidence type="ECO:0000256" key="1">
    <source>
        <dbReference type="SAM" id="Phobius"/>
    </source>
</evidence>
<reference evidence="3" key="1">
    <citation type="submission" date="2021-12" db="EMBL/GenBank/DDBJ databases">
        <title>Prjna785345.</title>
        <authorList>
            <person name="Rujirawat T."/>
            <person name="Krajaejun T."/>
        </authorList>
    </citation>
    <scope>NUCLEOTIDE SEQUENCE</scope>
    <source>
        <strain evidence="3">Pi057C3</strain>
    </source>
</reference>
<dbReference type="AlphaFoldDB" id="A0AAD5L6F4"/>
<protein>
    <recommendedName>
        <fullName evidence="2">Potassium channel domain-containing protein</fullName>
    </recommendedName>
</protein>
<dbReference type="Gene3D" id="1.10.287.630">
    <property type="entry name" value="Helix hairpin bin"/>
    <property type="match status" value="1"/>
</dbReference>
<feature type="transmembrane region" description="Helical" evidence="1">
    <location>
        <begin position="20"/>
        <end position="45"/>
    </location>
</feature>
<comment type="caution">
    <text evidence="3">The sequence shown here is derived from an EMBL/GenBank/DDBJ whole genome shotgun (WGS) entry which is preliminary data.</text>
</comment>